<evidence type="ECO:0000313" key="2">
    <source>
        <dbReference type="EMBL" id="KAK3737580.1"/>
    </source>
</evidence>
<keyword evidence="3" id="KW-1185">Reference proteome</keyword>
<comment type="caution">
    <text evidence="2">The sequence shown here is derived from an EMBL/GenBank/DDBJ whole genome shotgun (WGS) entry which is preliminary data.</text>
</comment>
<protein>
    <submittedName>
        <fullName evidence="2">Uncharacterized protein</fullName>
    </submittedName>
</protein>
<name>A0AAE0Y975_9GAST</name>
<feature type="compositionally biased region" description="Basic and acidic residues" evidence="1">
    <location>
        <begin position="1"/>
        <end position="10"/>
    </location>
</feature>
<dbReference type="Proteomes" id="UP001283361">
    <property type="component" value="Unassembled WGS sequence"/>
</dbReference>
<feature type="compositionally biased region" description="Basic and acidic residues" evidence="1">
    <location>
        <begin position="55"/>
        <end position="65"/>
    </location>
</feature>
<proteinExistence type="predicted"/>
<reference evidence="2" key="1">
    <citation type="journal article" date="2023" name="G3 (Bethesda)">
        <title>A reference genome for the long-term kleptoplast-retaining sea slug Elysia crispata morphotype clarki.</title>
        <authorList>
            <person name="Eastman K.E."/>
            <person name="Pendleton A.L."/>
            <person name="Shaikh M.A."/>
            <person name="Suttiyut T."/>
            <person name="Ogas R."/>
            <person name="Tomko P."/>
            <person name="Gavelis G."/>
            <person name="Widhalm J.R."/>
            <person name="Wisecaver J.H."/>
        </authorList>
    </citation>
    <scope>NUCLEOTIDE SEQUENCE</scope>
    <source>
        <strain evidence="2">ECLA1</strain>
    </source>
</reference>
<dbReference type="AlphaFoldDB" id="A0AAE0Y975"/>
<feature type="region of interest" description="Disordered" evidence="1">
    <location>
        <begin position="44"/>
        <end position="65"/>
    </location>
</feature>
<feature type="region of interest" description="Disordered" evidence="1">
    <location>
        <begin position="1"/>
        <end position="27"/>
    </location>
</feature>
<evidence type="ECO:0000313" key="3">
    <source>
        <dbReference type="Proteomes" id="UP001283361"/>
    </source>
</evidence>
<evidence type="ECO:0000256" key="1">
    <source>
        <dbReference type="SAM" id="MobiDB-lite"/>
    </source>
</evidence>
<organism evidence="2 3">
    <name type="scientific">Elysia crispata</name>
    <name type="common">lettuce slug</name>
    <dbReference type="NCBI Taxonomy" id="231223"/>
    <lineage>
        <taxon>Eukaryota</taxon>
        <taxon>Metazoa</taxon>
        <taxon>Spiralia</taxon>
        <taxon>Lophotrochozoa</taxon>
        <taxon>Mollusca</taxon>
        <taxon>Gastropoda</taxon>
        <taxon>Heterobranchia</taxon>
        <taxon>Euthyneura</taxon>
        <taxon>Panpulmonata</taxon>
        <taxon>Sacoglossa</taxon>
        <taxon>Placobranchoidea</taxon>
        <taxon>Plakobranchidae</taxon>
        <taxon>Elysia</taxon>
    </lineage>
</organism>
<gene>
    <name evidence="2" type="ORF">RRG08_062207</name>
</gene>
<accession>A0AAE0Y975</accession>
<sequence>MRGSDIHDIHQTPPGNQEPVRETRKTLITRQPRICSQEPVRETRKMLTTRQPRTCARDSQDVNHQAAKDLCVRLGRR</sequence>
<dbReference type="EMBL" id="JAWDGP010006640">
    <property type="protein sequence ID" value="KAK3737580.1"/>
    <property type="molecule type" value="Genomic_DNA"/>
</dbReference>